<dbReference type="OMA" id="DVKVYRV"/>
<reference evidence="2" key="2">
    <citation type="submission" date="2010-05" db="EMBL/GenBank/DDBJ databases">
        <title>The Genome Sequence of Magnaporthe poae strain ATCC 64411.</title>
        <authorList>
            <consortium name="The Broad Institute Genome Sequencing Platform"/>
            <consortium name="Broad Institute Genome Sequencing Center for Infectious Disease"/>
            <person name="Ma L.-J."/>
            <person name="Dead R."/>
            <person name="Young S."/>
            <person name="Zeng Q."/>
            <person name="Koehrsen M."/>
            <person name="Alvarado L."/>
            <person name="Berlin A."/>
            <person name="Chapman S.B."/>
            <person name="Chen Z."/>
            <person name="Freedman E."/>
            <person name="Gellesch M."/>
            <person name="Goldberg J."/>
            <person name="Griggs A."/>
            <person name="Gujja S."/>
            <person name="Heilman E.R."/>
            <person name="Heiman D."/>
            <person name="Hepburn T."/>
            <person name="Howarth C."/>
            <person name="Jen D."/>
            <person name="Larson L."/>
            <person name="Mehta T."/>
            <person name="Neiman D."/>
            <person name="Pearson M."/>
            <person name="Roberts A."/>
            <person name="Saif S."/>
            <person name="Shea T."/>
            <person name="Shenoy N."/>
            <person name="Sisk P."/>
            <person name="Stolte C."/>
            <person name="Sykes S."/>
            <person name="Walk T."/>
            <person name="White J."/>
            <person name="Yandava C."/>
            <person name="Haas B."/>
            <person name="Nusbaum C."/>
            <person name="Birren B."/>
        </authorList>
    </citation>
    <scope>NUCLEOTIDE SEQUENCE</scope>
    <source>
        <strain evidence="2">ATCC 64411</strain>
    </source>
</reference>
<evidence type="ECO:0000313" key="4">
    <source>
        <dbReference type="Proteomes" id="UP000011715"/>
    </source>
</evidence>
<reference evidence="2" key="3">
    <citation type="submission" date="2011-03" db="EMBL/GenBank/DDBJ databases">
        <title>Annotation of Magnaporthe poae ATCC 64411.</title>
        <authorList>
            <person name="Ma L.-J."/>
            <person name="Dead R."/>
            <person name="Young S.K."/>
            <person name="Zeng Q."/>
            <person name="Gargeya S."/>
            <person name="Fitzgerald M."/>
            <person name="Haas B."/>
            <person name="Abouelleil A."/>
            <person name="Alvarado L."/>
            <person name="Arachchi H.M."/>
            <person name="Berlin A."/>
            <person name="Brown A."/>
            <person name="Chapman S.B."/>
            <person name="Chen Z."/>
            <person name="Dunbar C."/>
            <person name="Freedman E."/>
            <person name="Gearin G."/>
            <person name="Gellesch M."/>
            <person name="Goldberg J."/>
            <person name="Griggs A."/>
            <person name="Gujja S."/>
            <person name="Heiman D."/>
            <person name="Howarth C."/>
            <person name="Larson L."/>
            <person name="Lui A."/>
            <person name="MacDonald P.J.P."/>
            <person name="Mehta T."/>
            <person name="Montmayeur A."/>
            <person name="Murphy C."/>
            <person name="Neiman D."/>
            <person name="Pearson M."/>
            <person name="Priest M."/>
            <person name="Roberts A."/>
            <person name="Saif S."/>
            <person name="Shea T."/>
            <person name="Shenoy N."/>
            <person name="Sisk P."/>
            <person name="Stolte C."/>
            <person name="Sykes S."/>
            <person name="Yandava C."/>
            <person name="Wortman J."/>
            <person name="Nusbaum C."/>
            <person name="Birren B."/>
        </authorList>
    </citation>
    <scope>NUCLEOTIDE SEQUENCE</scope>
    <source>
        <strain evidence="2">ATCC 64411</strain>
    </source>
</reference>
<dbReference type="Pfam" id="PF23151">
    <property type="entry name" value="NuiA_2"/>
    <property type="match status" value="1"/>
</dbReference>
<organism evidence="3 4">
    <name type="scientific">Magnaporthiopsis poae (strain ATCC 64411 / 73-15)</name>
    <name type="common">Kentucky bluegrass fungus</name>
    <name type="synonym">Magnaporthe poae</name>
    <dbReference type="NCBI Taxonomy" id="644358"/>
    <lineage>
        <taxon>Eukaryota</taxon>
        <taxon>Fungi</taxon>
        <taxon>Dikarya</taxon>
        <taxon>Ascomycota</taxon>
        <taxon>Pezizomycotina</taxon>
        <taxon>Sordariomycetes</taxon>
        <taxon>Sordariomycetidae</taxon>
        <taxon>Magnaporthales</taxon>
        <taxon>Magnaporthaceae</taxon>
        <taxon>Magnaporthiopsis</taxon>
    </lineage>
</organism>
<reference evidence="3" key="4">
    <citation type="journal article" date="2015" name="G3 (Bethesda)">
        <title>Genome sequences of three phytopathogenic species of the Magnaporthaceae family of fungi.</title>
        <authorList>
            <person name="Okagaki L.H."/>
            <person name="Nunes C.C."/>
            <person name="Sailsbery J."/>
            <person name="Clay B."/>
            <person name="Brown D."/>
            <person name="John T."/>
            <person name="Oh Y."/>
            <person name="Young N."/>
            <person name="Fitzgerald M."/>
            <person name="Haas B.J."/>
            <person name="Zeng Q."/>
            <person name="Young S."/>
            <person name="Adiconis X."/>
            <person name="Fan L."/>
            <person name="Levin J.Z."/>
            <person name="Mitchell T.K."/>
            <person name="Okubara P.A."/>
            <person name="Farman M.L."/>
            <person name="Kohn L.M."/>
            <person name="Birren B."/>
            <person name="Ma L.-J."/>
            <person name="Dean R.A."/>
        </authorList>
    </citation>
    <scope>NUCLEOTIDE SEQUENCE</scope>
    <source>
        <strain evidence="3">ATCC 64411 / 73-15</strain>
    </source>
</reference>
<feature type="compositionally biased region" description="Basic and acidic residues" evidence="1">
    <location>
        <begin position="95"/>
        <end position="104"/>
    </location>
</feature>
<evidence type="ECO:0000256" key="1">
    <source>
        <dbReference type="SAM" id="MobiDB-lite"/>
    </source>
</evidence>
<dbReference type="Proteomes" id="UP000011715">
    <property type="component" value="Unassembled WGS sequence"/>
</dbReference>
<evidence type="ECO:0000313" key="2">
    <source>
        <dbReference type="EMBL" id="KLU81548.1"/>
    </source>
</evidence>
<sequence length="249" mass="26957">MITPPARRLATSVRQFAFSSAQEAISTRYSSQAAGWSLQWSTATARNTSTLTRAARGLLNRKLSAFEDKKGPRRCAGCRRRMATDDAYMDFLNKANRDPSEGQPKKAAAAAGGASEEGQLKTTEAGIETPAAIARATKDAFYISDADEPFVPVALAWDKGLPNEEEFAKLVGHWKPAEAGIEILDPFDWDSQGQYGDLIDAIREASKGNDVRVYRVPGKKATRVEYWVVTATGGNDGRLVGAKALAIES</sequence>
<dbReference type="EMBL" id="ADBL01000151">
    <property type="status" value="NOT_ANNOTATED_CDS"/>
    <property type="molecule type" value="Genomic_DNA"/>
</dbReference>
<proteinExistence type="predicted"/>
<gene>
    <name evidence="2" type="ORF">MAPG_00633</name>
</gene>
<dbReference type="EMBL" id="GL876966">
    <property type="protein sequence ID" value="KLU81548.1"/>
    <property type="molecule type" value="Genomic_DNA"/>
</dbReference>
<feature type="region of interest" description="Disordered" evidence="1">
    <location>
        <begin position="94"/>
        <end position="120"/>
    </location>
</feature>
<reference evidence="3" key="5">
    <citation type="submission" date="2015-06" db="UniProtKB">
        <authorList>
            <consortium name="EnsemblFungi"/>
        </authorList>
    </citation>
    <scope>IDENTIFICATION</scope>
    <source>
        <strain evidence="3">ATCC 64411</strain>
    </source>
</reference>
<evidence type="ECO:0000313" key="3">
    <source>
        <dbReference type="EnsemblFungi" id="MAPG_00633T0"/>
    </source>
</evidence>
<dbReference type="AlphaFoldDB" id="A0A0C4DLI9"/>
<dbReference type="EnsemblFungi" id="MAPG_00633T0">
    <property type="protein sequence ID" value="MAPG_00633T0"/>
    <property type="gene ID" value="MAPG_00633"/>
</dbReference>
<keyword evidence="4" id="KW-1185">Reference proteome</keyword>
<dbReference type="PANTHER" id="PTHR42093:SF1">
    <property type="match status" value="1"/>
</dbReference>
<dbReference type="InterPro" id="IPR056539">
    <property type="entry name" value="NuiA-like"/>
</dbReference>
<name>A0A0C4DLI9_MAGP6</name>
<dbReference type="eggNOG" id="ENOG502SBFH">
    <property type="taxonomic scope" value="Eukaryota"/>
</dbReference>
<protein>
    <submittedName>
        <fullName evidence="2 3">Uncharacterized protein</fullName>
    </submittedName>
</protein>
<dbReference type="OrthoDB" id="5366485at2759"/>
<dbReference type="VEuPathDB" id="FungiDB:MAPG_00633"/>
<accession>A0A0C4DLI9</accession>
<dbReference type="Gene3D" id="3.40.1460.10">
    <property type="entry name" value="Nuclease A inhibitor-like"/>
    <property type="match status" value="1"/>
</dbReference>
<dbReference type="PANTHER" id="PTHR42093">
    <property type="match status" value="1"/>
</dbReference>
<reference evidence="4" key="1">
    <citation type="submission" date="2010-05" db="EMBL/GenBank/DDBJ databases">
        <title>The genome sequence of Magnaporthe poae strain ATCC 64411.</title>
        <authorList>
            <person name="Ma L.-J."/>
            <person name="Dead R."/>
            <person name="Young S."/>
            <person name="Zeng Q."/>
            <person name="Koehrsen M."/>
            <person name="Alvarado L."/>
            <person name="Berlin A."/>
            <person name="Chapman S.B."/>
            <person name="Chen Z."/>
            <person name="Freedman E."/>
            <person name="Gellesch M."/>
            <person name="Goldberg J."/>
            <person name="Griggs A."/>
            <person name="Gujja S."/>
            <person name="Heilman E.R."/>
            <person name="Heiman D."/>
            <person name="Hepburn T."/>
            <person name="Howarth C."/>
            <person name="Jen D."/>
            <person name="Larson L."/>
            <person name="Mehta T."/>
            <person name="Neiman D."/>
            <person name="Pearson M."/>
            <person name="Roberts A."/>
            <person name="Saif S."/>
            <person name="Shea T."/>
            <person name="Shenoy N."/>
            <person name="Sisk P."/>
            <person name="Stolte C."/>
            <person name="Sykes S."/>
            <person name="Walk T."/>
            <person name="White J."/>
            <person name="Yandava C."/>
            <person name="Haas B."/>
            <person name="Nusbaum C."/>
            <person name="Birren B."/>
        </authorList>
    </citation>
    <scope>NUCLEOTIDE SEQUENCE [LARGE SCALE GENOMIC DNA]</scope>
    <source>
        <strain evidence="4">ATCC 64411 / 73-15</strain>
    </source>
</reference>